<gene>
    <name evidence="1" type="ORF">Tco_0624896</name>
</gene>
<proteinExistence type="predicted"/>
<organism evidence="1 2">
    <name type="scientific">Tanacetum coccineum</name>
    <dbReference type="NCBI Taxonomy" id="301880"/>
    <lineage>
        <taxon>Eukaryota</taxon>
        <taxon>Viridiplantae</taxon>
        <taxon>Streptophyta</taxon>
        <taxon>Embryophyta</taxon>
        <taxon>Tracheophyta</taxon>
        <taxon>Spermatophyta</taxon>
        <taxon>Magnoliopsida</taxon>
        <taxon>eudicotyledons</taxon>
        <taxon>Gunneridae</taxon>
        <taxon>Pentapetalae</taxon>
        <taxon>asterids</taxon>
        <taxon>campanulids</taxon>
        <taxon>Asterales</taxon>
        <taxon>Asteraceae</taxon>
        <taxon>Asteroideae</taxon>
        <taxon>Anthemideae</taxon>
        <taxon>Anthemidinae</taxon>
        <taxon>Tanacetum</taxon>
    </lineage>
</organism>
<sequence length="173" mass="19367">MICIVTTTSSLPRSHVHTLHDPKWKEAMLDKYNALITNGTWVLVPRPANVNVHLLQHSYNGSLALYMPKEILERAHIKHYNPYRTPIDTESKLGPDGDTVSDSTLYRSLEASSCCFKVDSVRGCPVTRWSFSGYCIFLKDNLLSWSAKLQVTLSCSSAEAEYRGVANVFAKTA</sequence>
<reference evidence="1" key="1">
    <citation type="journal article" date="2022" name="Int. J. Mol. Sci.">
        <title>Draft Genome of Tanacetum Coccineum: Genomic Comparison of Closely Related Tanacetum-Family Plants.</title>
        <authorList>
            <person name="Yamashiro T."/>
            <person name="Shiraishi A."/>
            <person name="Nakayama K."/>
            <person name="Satake H."/>
        </authorList>
    </citation>
    <scope>NUCLEOTIDE SEQUENCE</scope>
</reference>
<dbReference type="Proteomes" id="UP001151760">
    <property type="component" value="Unassembled WGS sequence"/>
</dbReference>
<protein>
    <submittedName>
        <fullName evidence="1">Ribonuclease H-like domain-containing protein</fullName>
    </submittedName>
</protein>
<evidence type="ECO:0000313" key="1">
    <source>
        <dbReference type="EMBL" id="GJS51534.1"/>
    </source>
</evidence>
<keyword evidence="2" id="KW-1185">Reference proteome</keyword>
<dbReference type="PANTHER" id="PTHR11439">
    <property type="entry name" value="GAG-POL-RELATED RETROTRANSPOSON"/>
    <property type="match status" value="1"/>
</dbReference>
<evidence type="ECO:0000313" key="2">
    <source>
        <dbReference type="Proteomes" id="UP001151760"/>
    </source>
</evidence>
<reference evidence="1" key="2">
    <citation type="submission" date="2022-01" db="EMBL/GenBank/DDBJ databases">
        <authorList>
            <person name="Yamashiro T."/>
            <person name="Shiraishi A."/>
            <person name="Satake H."/>
            <person name="Nakayama K."/>
        </authorList>
    </citation>
    <scope>NUCLEOTIDE SEQUENCE</scope>
</reference>
<dbReference type="EMBL" id="BQNB010008593">
    <property type="protein sequence ID" value="GJS51534.1"/>
    <property type="molecule type" value="Genomic_DNA"/>
</dbReference>
<name>A0ABQ4WF83_9ASTR</name>
<comment type="caution">
    <text evidence="1">The sequence shown here is derived from an EMBL/GenBank/DDBJ whole genome shotgun (WGS) entry which is preliminary data.</text>
</comment>
<accession>A0ABQ4WF83</accession>